<feature type="region of interest" description="Disordered" evidence="1">
    <location>
        <begin position="267"/>
        <end position="312"/>
    </location>
</feature>
<comment type="caution">
    <text evidence="2">The sequence shown here is derived from an EMBL/GenBank/DDBJ whole genome shotgun (WGS) entry which is preliminary data.</text>
</comment>
<dbReference type="Gene3D" id="3.20.20.140">
    <property type="entry name" value="Metal-dependent hydrolases"/>
    <property type="match status" value="1"/>
</dbReference>
<dbReference type="PANTHER" id="PTHR10443">
    <property type="entry name" value="MICROSOMAL DIPEPTIDASE"/>
    <property type="match status" value="1"/>
</dbReference>
<organism evidence="2 3">
    <name type="scientific">Streptomyces ziwulingensis</name>
    <dbReference type="NCBI Taxonomy" id="1045501"/>
    <lineage>
        <taxon>Bacteria</taxon>
        <taxon>Bacillati</taxon>
        <taxon>Actinomycetota</taxon>
        <taxon>Actinomycetes</taxon>
        <taxon>Kitasatosporales</taxon>
        <taxon>Streptomycetaceae</taxon>
        <taxon>Streptomyces</taxon>
    </lineage>
</organism>
<protein>
    <submittedName>
        <fullName evidence="2">Dipeptidase</fullName>
    </submittedName>
</protein>
<dbReference type="PROSITE" id="PS51365">
    <property type="entry name" value="RENAL_DIPEPTIDASE_2"/>
    <property type="match status" value="1"/>
</dbReference>
<name>A0ABP9C3F2_9ACTN</name>
<evidence type="ECO:0000313" key="3">
    <source>
        <dbReference type="Proteomes" id="UP001501265"/>
    </source>
</evidence>
<dbReference type="EMBL" id="BAABIG010000033">
    <property type="protein sequence ID" value="GAA4803966.1"/>
    <property type="molecule type" value="Genomic_DNA"/>
</dbReference>
<evidence type="ECO:0000313" key="2">
    <source>
        <dbReference type="EMBL" id="GAA4803966.1"/>
    </source>
</evidence>
<sequence length="365" mass="38899">MNAGTTPVVDGLQCGPYDREVFRQLRAGGVVCATATVAFWEDAVETMDALAAWHDLAEDNADLVLLARDGADIERARAEGRTAIVLGAQNATPLQGRLGFVRHFHAMGLRVMQLTYNNNNELGGSCYETRDPGLTRFGREVVAEMNAAGLLVDLSHSGERTRRDAIEHSAVPVAVTHANPRSLYDHPRNVEDATLKALAARDGILGLATYRAISGRYAGSLDEWCAMVARTVELMGVRHVAIGTDLSPKAGAAEFAWMRKGRWTRGEQRGADLTPPHPPADGPGAEAATAAATTTTSTENGTRTATATAPTADDTTEWLADASGLARVAARLTERFGFTAAEAAAVVGGNWLRLYSTAFRPRSVS</sequence>
<proteinExistence type="predicted"/>
<dbReference type="RefSeq" id="WP_345620824.1">
    <property type="nucleotide sequence ID" value="NZ_BAABIG010000033.1"/>
</dbReference>
<dbReference type="PANTHER" id="PTHR10443:SF12">
    <property type="entry name" value="DIPEPTIDASE"/>
    <property type="match status" value="1"/>
</dbReference>
<dbReference type="InterPro" id="IPR008257">
    <property type="entry name" value="Pept_M19"/>
</dbReference>
<reference evidence="3" key="1">
    <citation type="journal article" date="2019" name="Int. J. Syst. Evol. Microbiol.">
        <title>The Global Catalogue of Microorganisms (GCM) 10K type strain sequencing project: providing services to taxonomists for standard genome sequencing and annotation.</title>
        <authorList>
            <consortium name="The Broad Institute Genomics Platform"/>
            <consortium name="The Broad Institute Genome Sequencing Center for Infectious Disease"/>
            <person name="Wu L."/>
            <person name="Ma J."/>
        </authorList>
    </citation>
    <scope>NUCLEOTIDE SEQUENCE [LARGE SCALE GENOMIC DNA]</scope>
    <source>
        <strain evidence="3">JCM 18081</strain>
    </source>
</reference>
<dbReference type="SUPFAM" id="SSF51556">
    <property type="entry name" value="Metallo-dependent hydrolases"/>
    <property type="match status" value="1"/>
</dbReference>
<accession>A0ABP9C3F2</accession>
<keyword evidence="3" id="KW-1185">Reference proteome</keyword>
<dbReference type="InterPro" id="IPR032466">
    <property type="entry name" value="Metal_Hydrolase"/>
</dbReference>
<dbReference type="Proteomes" id="UP001501265">
    <property type="component" value="Unassembled WGS sequence"/>
</dbReference>
<feature type="compositionally biased region" description="Low complexity" evidence="1">
    <location>
        <begin position="282"/>
        <end position="312"/>
    </location>
</feature>
<evidence type="ECO:0000256" key="1">
    <source>
        <dbReference type="SAM" id="MobiDB-lite"/>
    </source>
</evidence>
<dbReference type="Pfam" id="PF01244">
    <property type="entry name" value="Peptidase_M19"/>
    <property type="match status" value="1"/>
</dbReference>
<gene>
    <name evidence="2" type="ORF">GCM10023220_36650</name>
</gene>